<protein>
    <recommendedName>
        <fullName evidence="4">Leucine-binding protein domain-containing protein</fullName>
    </recommendedName>
</protein>
<evidence type="ECO:0000313" key="2">
    <source>
        <dbReference type="EMBL" id="MBO8432468.1"/>
    </source>
</evidence>
<dbReference type="Gene3D" id="3.40.50.2300">
    <property type="match status" value="2"/>
</dbReference>
<evidence type="ECO:0000313" key="3">
    <source>
        <dbReference type="Proteomes" id="UP000823612"/>
    </source>
</evidence>
<feature type="non-terminal residue" evidence="2">
    <location>
        <position position="1"/>
    </location>
</feature>
<reference evidence="2" key="1">
    <citation type="submission" date="2020-10" db="EMBL/GenBank/DDBJ databases">
        <authorList>
            <person name="Gilroy R."/>
        </authorList>
    </citation>
    <scope>NUCLEOTIDE SEQUENCE</scope>
    <source>
        <strain evidence="2">2889</strain>
    </source>
</reference>
<dbReference type="InterPro" id="IPR028082">
    <property type="entry name" value="Peripla_BP_I"/>
</dbReference>
<feature type="region of interest" description="Disordered" evidence="1">
    <location>
        <begin position="1"/>
        <end position="31"/>
    </location>
</feature>
<proteinExistence type="predicted"/>
<dbReference type="SUPFAM" id="SSF53822">
    <property type="entry name" value="Periplasmic binding protein-like I"/>
    <property type="match status" value="1"/>
</dbReference>
<comment type="caution">
    <text evidence="2">The sequence shown here is derived from an EMBL/GenBank/DDBJ whole genome shotgun (WGS) entry which is preliminary data.</text>
</comment>
<reference evidence="2" key="2">
    <citation type="journal article" date="2021" name="PeerJ">
        <title>Extensive microbial diversity within the chicken gut microbiome revealed by metagenomics and culture.</title>
        <authorList>
            <person name="Gilroy R."/>
            <person name="Ravi A."/>
            <person name="Getino M."/>
            <person name="Pursley I."/>
            <person name="Horton D.L."/>
            <person name="Alikhan N.F."/>
            <person name="Baker D."/>
            <person name="Gharbi K."/>
            <person name="Hall N."/>
            <person name="Watson M."/>
            <person name="Adriaenssens E.M."/>
            <person name="Foster-Nyarko E."/>
            <person name="Jarju S."/>
            <person name="Secka A."/>
            <person name="Antonio M."/>
            <person name="Oren A."/>
            <person name="Chaudhuri R.R."/>
            <person name="La Ragione R."/>
            <person name="Hildebrand F."/>
            <person name="Pallen M.J."/>
        </authorList>
    </citation>
    <scope>NUCLEOTIDE SEQUENCE</scope>
    <source>
        <strain evidence="2">2889</strain>
    </source>
</reference>
<sequence>PAIEAAAPADTLGEPMAEKRQERPMPSRLKHKAAKDSLQISLLLPLYSEMPESRRAYIYLPYFEGASVAWIEKNDSSYFISIADSSRLVSDSLAFPADKRQAIQSAPMPSPIYRPRTSKKQPGLKFRLFDIAQTPYATDQYSRSLHSTLNDPEFQKSDVIVAGAFVNQFPLIDSFSRKYQIPLMHPFSERDSMAVGNPWFMQASASSMAQIRTVAELVKNNFPDTAIVVIISDSSQTERSKAKALQQMLPGSKRYLFNPVTQILLEELVMDTAVIIIPFYQEEITAVKTFLPLRQGQGNITIIAPATWLEYSTTDVDYFLQNNLTVYSTFHADKESPEFKEFARKYYMVYHGMPSTLAYQGYLGFGWLMDMLAEYNADFMRHIEEAEENPFLLEERPAGGFESTDIRIFKLTENGLEEIAVMQTSAMERLPEAEMPETEETPVQRSESALDFE</sequence>
<evidence type="ECO:0008006" key="4">
    <source>
        <dbReference type="Google" id="ProtNLM"/>
    </source>
</evidence>
<feature type="region of interest" description="Disordered" evidence="1">
    <location>
        <begin position="432"/>
        <end position="453"/>
    </location>
</feature>
<accession>A0A9D9DS24</accession>
<evidence type="ECO:0000256" key="1">
    <source>
        <dbReference type="SAM" id="MobiDB-lite"/>
    </source>
</evidence>
<dbReference type="AlphaFoldDB" id="A0A9D9DS24"/>
<gene>
    <name evidence="2" type="ORF">IAB08_04135</name>
</gene>
<organism evidence="2 3">
    <name type="scientific">Candidatus Pullibacteroides excrementavium</name>
    <dbReference type="NCBI Taxonomy" id="2840905"/>
    <lineage>
        <taxon>Bacteria</taxon>
        <taxon>Pseudomonadati</taxon>
        <taxon>Bacteroidota</taxon>
        <taxon>Bacteroidia</taxon>
        <taxon>Bacteroidales</taxon>
        <taxon>Candidatus Pullibacteroides</taxon>
    </lineage>
</organism>
<name>A0A9D9DS24_9BACT</name>
<dbReference type="EMBL" id="JADIMZ010000061">
    <property type="protein sequence ID" value="MBO8432468.1"/>
    <property type="molecule type" value="Genomic_DNA"/>
</dbReference>
<dbReference type="Proteomes" id="UP000823612">
    <property type="component" value="Unassembled WGS sequence"/>
</dbReference>
<feature type="compositionally biased region" description="Basic and acidic residues" evidence="1">
    <location>
        <begin position="16"/>
        <end position="25"/>
    </location>
</feature>